<gene>
    <name evidence="12" type="ORF">ACFFHK_02995</name>
</gene>
<feature type="transmembrane region" description="Helical" evidence="11">
    <location>
        <begin position="268"/>
        <end position="289"/>
    </location>
</feature>
<keyword evidence="2 10" id="KW-0813">Transport</keyword>
<keyword evidence="4 10" id="KW-0633">Potassium transport</keyword>
<dbReference type="InterPro" id="IPR004772">
    <property type="entry name" value="TrkH"/>
</dbReference>
<dbReference type="RefSeq" id="WP_382369147.1">
    <property type="nucleotide sequence ID" value="NZ_JBHLWB010000002.1"/>
</dbReference>
<dbReference type="PIRSF" id="PIRSF006247">
    <property type="entry name" value="TrkH"/>
    <property type="match status" value="1"/>
</dbReference>
<dbReference type="Pfam" id="PF02386">
    <property type="entry name" value="TrkH"/>
    <property type="match status" value="1"/>
</dbReference>
<evidence type="ECO:0000256" key="5">
    <source>
        <dbReference type="ARBA" id="ARBA00022692"/>
    </source>
</evidence>
<comment type="similarity">
    <text evidence="10">Belongs to the TrkH potassium transport family.</text>
</comment>
<feature type="transmembrane region" description="Helical" evidence="11">
    <location>
        <begin position="388"/>
        <end position="411"/>
    </location>
</feature>
<comment type="subcellular location">
    <subcellularLocation>
        <location evidence="10">Cell inner membrane</location>
        <topology evidence="10">Multi-pass membrane protein</topology>
    </subcellularLocation>
    <subcellularLocation>
        <location evidence="1">Cell membrane</location>
        <topology evidence="1">Multi-pass membrane protein</topology>
    </subcellularLocation>
</comment>
<keyword evidence="13" id="KW-1185">Reference proteome</keyword>
<sequence length="480" mass="54029">MFNRPFMLYILGSMLSKIAWLMFIPLIVTFFHNGDGLVGFLICIGITHFVAFILTRKKPQDMRLRVKDMLLLTTLIWLMSCVFSALPFIIIGDFSFTDAYFETVSGLTTTGSSIIVDVSNTSPALLMWRSTLQWIGGLGFIVMAVAILPFLNVGGMTLFRTESSDKSDKILPQARDVAKSIIQIYLFLTVVCLFAYMWSEMGFFDAINHAFTTIATGGFSTRSGSMAEFNSTTQWICVFFMFVGSLPFLLMVQSIYRRNIFILFRDQQLMGFSLFIFVISLFLAIWLYYENVFNWQDSLRYSLFTLVNIMSTSGFSLGNFDTWTSTTTMIFTVAFILGGCSGSTTGGIKIFRFQIMFQVLKHQILRLIHPNSISAVHYNRHIVSNETVFGIVGFIFSYFMIMAILAVLMGMSGMDFQSAWSSAATSIGNVGPGFGNQVGASGNFSMIPTVSKWLMILGMLLGRLEIMTILVLLFPHFWKK</sequence>
<evidence type="ECO:0000256" key="2">
    <source>
        <dbReference type="ARBA" id="ARBA00022448"/>
    </source>
</evidence>
<comment type="caution">
    <text evidence="12">The sequence shown here is derived from an EMBL/GenBank/DDBJ whole genome shotgun (WGS) entry which is preliminary data.</text>
</comment>
<evidence type="ECO:0000313" key="13">
    <source>
        <dbReference type="Proteomes" id="UP001589767"/>
    </source>
</evidence>
<feature type="transmembrane region" description="Helical" evidence="11">
    <location>
        <begin position="7"/>
        <end position="31"/>
    </location>
</feature>
<proteinExistence type="inferred from homology"/>
<dbReference type="InterPro" id="IPR003445">
    <property type="entry name" value="Cat_transpt"/>
</dbReference>
<name>A0ABV6GZ79_9PAST</name>
<evidence type="ECO:0000256" key="10">
    <source>
        <dbReference type="PIRNR" id="PIRNR006247"/>
    </source>
</evidence>
<feature type="transmembrane region" description="Helical" evidence="11">
    <location>
        <begin position="69"/>
        <end position="91"/>
    </location>
</feature>
<reference evidence="12 13" key="1">
    <citation type="submission" date="2024-09" db="EMBL/GenBank/DDBJ databases">
        <authorList>
            <person name="Sun Q."/>
            <person name="Mori K."/>
        </authorList>
    </citation>
    <scope>NUCLEOTIDE SEQUENCE [LARGE SCALE GENOMIC DNA]</scope>
    <source>
        <strain evidence="12 13">CCM 7539</strain>
    </source>
</reference>
<keyword evidence="3 10" id="KW-1003">Cell membrane</keyword>
<keyword evidence="8 10" id="KW-0406">Ion transport</keyword>
<dbReference type="PANTHER" id="PTHR32024:SF3">
    <property type="entry name" value="TRK SYSTEM POTASSIUM UPTAKE PROTEIN"/>
    <property type="match status" value="1"/>
</dbReference>
<keyword evidence="10" id="KW-0997">Cell inner membrane</keyword>
<feature type="transmembrane region" description="Helical" evidence="11">
    <location>
        <begin position="453"/>
        <end position="474"/>
    </location>
</feature>
<dbReference type="EMBL" id="JBHLWB010000002">
    <property type="protein sequence ID" value="MFC0308675.1"/>
    <property type="molecule type" value="Genomic_DNA"/>
</dbReference>
<evidence type="ECO:0000256" key="4">
    <source>
        <dbReference type="ARBA" id="ARBA00022538"/>
    </source>
</evidence>
<protein>
    <recommendedName>
        <fullName evidence="10">Trk system potassium uptake protein</fullName>
    </recommendedName>
</protein>
<dbReference type="Proteomes" id="UP001589767">
    <property type="component" value="Unassembled WGS sequence"/>
</dbReference>
<organism evidence="12 13">
    <name type="scientific">Gallibacterium trehalosifermentans</name>
    <dbReference type="NCBI Taxonomy" id="516935"/>
    <lineage>
        <taxon>Bacteria</taxon>
        <taxon>Pseudomonadati</taxon>
        <taxon>Pseudomonadota</taxon>
        <taxon>Gammaproteobacteria</taxon>
        <taxon>Pasteurellales</taxon>
        <taxon>Pasteurellaceae</taxon>
        <taxon>Gallibacterium</taxon>
    </lineage>
</organism>
<keyword evidence="7 11" id="KW-1133">Transmembrane helix</keyword>
<feature type="transmembrane region" description="Helical" evidence="11">
    <location>
        <begin position="134"/>
        <end position="159"/>
    </location>
</feature>
<feature type="transmembrane region" description="Helical" evidence="11">
    <location>
        <begin position="180"/>
        <end position="198"/>
    </location>
</feature>
<feature type="transmembrane region" description="Helical" evidence="11">
    <location>
        <begin position="37"/>
        <end position="57"/>
    </location>
</feature>
<feature type="transmembrane region" description="Helical" evidence="11">
    <location>
        <begin position="329"/>
        <end position="351"/>
    </location>
</feature>
<evidence type="ECO:0000256" key="11">
    <source>
        <dbReference type="SAM" id="Phobius"/>
    </source>
</evidence>
<comment type="function">
    <text evidence="10">Low-affinity potassium transport system. Interacts with Trk system potassium uptake protein TrkA.</text>
</comment>
<evidence type="ECO:0000256" key="9">
    <source>
        <dbReference type="ARBA" id="ARBA00023136"/>
    </source>
</evidence>
<evidence type="ECO:0000256" key="6">
    <source>
        <dbReference type="ARBA" id="ARBA00022958"/>
    </source>
</evidence>
<feature type="transmembrane region" description="Helical" evidence="11">
    <location>
        <begin position="233"/>
        <end position="256"/>
    </location>
</feature>
<dbReference type="PANTHER" id="PTHR32024">
    <property type="entry name" value="TRK SYSTEM POTASSIUM UPTAKE PROTEIN TRKG-RELATED"/>
    <property type="match status" value="1"/>
</dbReference>
<keyword evidence="5 11" id="KW-0812">Transmembrane</keyword>
<evidence type="ECO:0000256" key="8">
    <source>
        <dbReference type="ARBA" id="ARBA00023065"/>
    </source>
</evidence>
<accession>A0ABV6GZ79</accession>
<keyword evidence="9 10" id="KW-0472">Membrane</keyword>
<evidence type="ECO:0000256" key="1">
    <source>
        <dbReference type="ARBA" id="ARBA00004651"/>
    </source>
</evidence>
<evidence type="ECO:0000256" key="7">
    <source>
        <dbReference type="ARBA" id="ARBA00022989"/>
    </source>
</evidence>
<evidence type="ECO:0000256" key="3">
    <source>
        <dbReference type="ARBA" id="ARBA00022475"/>
    </source>
</evidence>
<keyword evidence="6 10" id="KW-0630">Potassium</keyword>
<evidence type="ECO:0000313" key="12">
    <source>
        <dbReference type="EMBL" id="MFC0308675.1"/>
    </source>
</evidence>